<dbReference type="InterPro" id="IPR036852">
    <property type="entry name" value="Peptidase_S8/S53_dom_sf"/>
</dbReference>
<keyword evidence="20" id="KW-1185">Reference proteome</keyword>
<comment type="subcellular location">
    <subcellularLocation>
        <location evidence="3">Secreted</location>
        <location evidence="3">Extracellular space</location>
    </subcellularLocation>
</comment>
<gene>
    <name evidence="19" type="ORF">N8I77_010582</name>
</gene>
<dbReference type="InterPro" id="IPR030400">
    <property type="entry name" value="Sedolisin_dom"/>
</dbReference>
<comment type="catalytic activity">
    <reaction evidence="1">
        <text>Release of an N-terminal tripeptide from a polypeptide.</text>
        <dbReference type="EC" id="3.4.14.10"/>
    </reaction>
</comment>
<dbReference type="InterPro" id="IPR015943">
    <property type="entry name" value="WD40/YVTN_repeat-like_dom_sf"/>
</dbReference>
<dbReference type="PANTHER" id="PTHR14218">
    <property type="entry name" value="PROTEASE S8 TRIPEPTIDYL PEPTIDASE I CLN2"/>
    <property type="match status" value="1"/>
</dbReference>
<dbReference type="GO" id="GO:0004252">
    <property type="term" value="F:serine-type endopeptidase activity"/>
    <property type="evidence" value="ECO:0007669"/>
    <property type="project" value="UniProtKB-UniRule"/>
</dbReference>
<feature type="region of interest" description="Disordered" evidence="17">
    <location>
        <begin position="854"/>
        <end position="899"/>
    </location>
</feature>
<dbReference type="FunFam" id="2.130.10.10:FF:000929">
    <property type="entry name" value="Ribosomal assembly complex component Ipi3"/>
    <property type="match status" value="1"/>
</dbReference>
<dbReference type="SMART" id="SM00944">
    <property type="entry name" value="Pro-kuma_activ"/>
    <property type="match status" value="1"/>
</dbReference>
<evidence type="ECO:0000313" key="20">
    <source>
        <dbReference type="Proteomes" id="UP001265746"/>
    </source>
</evidence>
<feature type="compositionally biased region" description="Basic and acidic residues" evidence="17">
    <location>
        <begin position="859"/>
        <end position="872"/>
    </location>
</feature>
<evidence type="ECO:0000256" key="1">
    <source>
        <dbReference type="ARBA" id="ARBA00001910"/>
    </source>
</evidence>
<reference evidence="19" key="1">
    <citation type="submission" date="2023-06" db="EMBL/GenBank/DDBJ databases">
        <authorList>
            <person name="Noh H."/>
        </authorList>
    </citation>
    <scope>NUCLEOTIDE SEQUENCE</scope>
    <source>
        <strain evidence="19">DUCC20226</strain>
    </source>
</reference>
<accession>A0AAD9S7C7</accession>
<evidence type="ECO:0000256" key="3">
    <source>
        <dbReference type="ARBA" id="ARBA00004239"/>
    </source>
</evidence>
<keyword evidence="9 16" id="KW-0378">Hydrolase</keyword>
<dbReference type="CDD" id="cd11377">
    <property type="entry name" value="Pro-peptidase_S53"/>
    <property type="match status" value="1"/>
</dbReference>
<feature type="binding site" evidence="16">
    <location>
        <position position="1280"/>
    </location>
    <ligand>
        <name>Ca(2+)</name>
        <dbReference type="ChEBI" id="CHEBI:29108"/>
    </ligand>
</feature>
<evidence type="ECO:0000259" key="18">
    <source>
        <dbReference type="PROSITE" id="PS51695"/>
    </source>
</evidence>
<dbReference type="SMART" id="SM00320">
    <property type="entry name" value="WD40"/>
    <property type="match status" value="3"/>
</dbReference>
<sequence length="1321" mass="143315">MPGLYPESRSGSPGSCVPAKLGSKFQYFSWLQCLGSVETLSNKYCLSVHRDIPVLSKQGNMLAEEFFTSICGPPLSSNTAIAKDVGIYTHSLWPTFAAKSAFKKSATPPNCLAASKTHVFAAQHEKAYVHVYSRLRGNQEAFVAFPERIRCLTLAGDVLILGTVEGRVMLWETCTGRLVSLPPCHVQAVSCVVATPYHLLTGSDDSNIHVWSLAQLLELDSNEEREPVVSFSNHRGAITAIASSSGDSEETSICVSASKDKTCIVWNYRTGAVLRTLLFPSFPLCVALDPCSRGAFVSTEGGAIFSIEFFGPKPLLGPKSEESSTVVQVTTPFCVAPSDSGPASCLGLTYDGTVLLSGHPKGQIHAWNMTDKQASNGAKELTNLNAAVTNIILDPPLSRGSRPTKAWNVVKPSQVQRAYTFTAQFEADLRSETQFHAMLKTPGFSNETLEDAISAFLQPEDAEDGKASDEISRELDEQLKILRQQDSLSQDTRSRTSRAELPSSESTPNPPLAFGASKRLAIGNQSPGTLAQTCSIGQMRLKITHKLAHAAETGLSVPLRLTVVADEPSSAVCNVVVPELFDVPVPDTVIAVAEGLIPSTVDHMGRVYHGSWTRFQSCPSRRTPGRGISELGWMGSNMKKVFQCLPDLSSLSLLGFGRPGVAKMRFSVLTSILAALVAAVDAKPLRPRTINHVVHEERVAARSSWSKAHRIHAAANLPVRIGLTQQNLHRAEELVYDVSHPESPNYGKHWSPEKIVDMFKPKQDSVDSVMEWLQMEGIHPSRIKMSASKSWITFNATVREMEQMLKTTYHVYKHSTSTSARHVACDKYHLPEHLVEHVDIITPTVHFDQRVGHGRKNRFREMPEDAMSELKKRSAALQKRQRPEKGIVGSPDDGSNPKQGAFVDNALMDLTQCDSMITPACLRALYATPPGSLSASNNTLGIVEYTPQAFLQKDLDMYFKEFEPNLNGKSPIVTLLDNGVVQNKNQSFSFNGESALDLEFAMALIYPQQATLYQVGDLVQSASFNNFLDGIDGNYCQFEGGDSKDPNVDGQYPNSVNCGTTKPTNVISTSYGFNEADLGIKYEQRQCDEYMKLALRGVTVVYSSGDFGVAGNGDQCIDPVTGAYNNGSSGMFNPSFPGGCPWVTSVGATQILNGSTVRTPESACERVIFSGGGFSNVFAMPSYQKQAIGTYFADHAPPYGADRFNNSKVVRGFPDVSANGANYVTAVDGRFSLSFGTSASAPVFASIINMVNEKRLQAGKGPVGFINPALYANPQVMNDVTNGKNPGCGTDGFSAVEGWDPLTGLGTPNYPQLEALFMTLP</sequence>
<feature type="binding site" evidence="16">
    <location>
        <position position="1279"/>
    </location>
    <ligand>
        <name>Ca(2+)</name>
        <dbReference type="ChEBI" id="CHEBI:29108"/>
    </ligand>
</feature>
<evidence type="ECO:0000256" key="8">
    <source>
        <dbReference type="ARBA" id="ARBA00022729"/>
    </source>
</evidence>
<keyword evidence="5" id="KW-0964">Secreted</keyword>
<feature type="binding site" evidence="16">
    <location>
        <position position="1300"/>
    </location>
    <ligand>
        <name>Ca(2+)</name>
        <dbReference type="ChEBI" id="CHEBI:29108"/>
    </ligand>
</feature>
<feature type="repeat" description="WD" evidence="15">
    <location>
        <begin position="231"/>
        <end position="276"/>
    </location>
</feature>
<organism evidence="19 20">
    <name type="scientific">Phomopsis amygdali</name>
    <name type="common">Fusicoccum amygdali</name>
    <dbReference type="NCBI Taxonomy" id="1214568"/>
    <lineage>
        <taxon>Eukaryota</taxon>
        <taxon>Fungi</taxon>
        <taxon>Dikarya</taxon>
        <taxon>Ascomycota</taxon>
        <taxon>Pezizomycotina</taxon>
        <taxon>Sordariomycetes</taxon>
        <taxon>Sordariomycetidae</taxon>
        <taxon>Diaporthales</taxon>
        <taxon>Diaporthaceae</taxon>
        <taxon>Diaporthe</taxon>
    </lineage>
</organism>
<comment type="caution">
    <text evidence="19">The sequence shown here is derived from an EMBL/GenBank/DDBJ whole genome shotgun (WGS) entry which is preliminary data.</text>
</comment>
<evidence type="ECO:0000256" key="7">
    <source>
        <dbReference type="ARBA" id="ARBA00022723"/>
    </source>
</evidence>
<keyword evidence="13" id="KW-0865">Zymogen</keyword>
<evidence type="ECO:0000256" key="6">
    <source>
        <dbReference type="ARBA" id="ARBA00022670"/>
    </source>
</evidence>
<name>A0AAD9S7C7_PHOAM</name>
<feature type="active site" description="Charge relay system" evidence="16">
    <location>
        <position position="997"/>
    </location>
</feature>
<dbReference type="GO" id="GO:0046872">
    <property type="term" value="F:metal ion binding"/>
    <property type="evidence" value="ECO:0007669"/>
    <property type="project" value="UniProtKB-UniRule"/>
</dbReference>
<keyword evidence="7 16" id="KW-0479">Metal-binding</keyword>
<dbReference type="GO" id="GO:0005576">
    <property type="term" value="C:extracellular region"/>
    <property type="evidence" value="ECO:0007669"/>
    <property type="project" value="UniProtKB-SubCell"/>
</dbReference>
<dbReference type="Proteomes" id="UP001265746">
    <property type="component" value="Unassembled WGS sequence"/>
</dbReference>
<comment type="function">
    <text evidence="2">Secreted tripeptidyl-peptidase which degrades proteins at acidic pHs and is involved in virulence.</text>
</comment>
<evidence type="ECO:0000256" key="17">
    <source>
        <dbReference type="SAM" id="MobiDB-lite"/>
    </source>
</evidence>
<evidence type="ECO:0000256" key="15">
    <source>
        <dbReference type="PROSITE-ProRule" id="PRU00221"/>
    </source>
</evidence>
<comment type="cofactor">
    <cofactor evidence="16">
        <name>Ca(2+)</name>
        <dbReference type="ChEBI" id="CHEBI:29108"/>
    </cofactor>
    <text evidence="16">Binds 1 Ca(2+) ion per subunit.</text>
</comment>
<evidence type="ECO:0000256" key="12">
    <source>
        <dbReference type="ARBA" id="ARBA00023026"/>
    </source>
</evidence>
<dbReference type="Pfam" id="PF00400">
    <property type="entry name" value="WD40"/>
    <property type="match status" value="2"/>
</dbReference>
<keyword evidence="10 16" id="KW-0720">Serine protease</keyword>
<keyword evidence="8" id="KW-0732">Signal</keyword>
<dbReference type="PROSITE" id="PS50082">
    <property type="entry name" value="WD_REPEATS_2"/>
    <property type="match status" value="1"/>
</dbReference>
<evidence type="ECO:0000256" key="14">
    <source>
        <dbReference type="ARBA" id="ARBA00023180"/>
    </source>
</evidence>
<dbReference type="FunFam" id="3.40.50.200:FF:000015">
    <property type="entry name" value="Tripeptidyl peptidase A"/>
    <property type="match status" value="1"/>
</dbReference>
<keyword evidence="15" id="KW-0853">WD repeat</keyword>
<feature type="active site" description="Charge relay system" evidence="16">
    <location>
        <position position="993"/>
    </location>
</feature>
<dbReference type="InterPro" id="IPR036322">
    <property type="entry name" value="WD40_repeat_dom_sf"/>
</dbReference>
<dbReference type="SUPFAM" id="SSF50978">
    <property type="entry name" value="WD40 repeat-like"/>
    <property type="match status" value="1"/>
</dbReference>
<dbReference type="Gene3D" id="2.130.10.10">
    <property type="entry name" value="YVTN repeat-like/Quinoprotein amine dehydrogenase"/>
    <property type="match status" value="1"/>
</dbReference>
<feature type="active site" description="Charge relay system" evidence="16">
    <location>
        <position position="1238"/>
    </location>
</feature>
<dbReference type="InterPro" id="IPR001680">
    <property type="entry name" value="WD40_rpt"/>
</dbReference>
<keyword evidence="11 16" id="KW-0106">Calcium</keyword>
<dbReference type="InterPro" id="IPR050819">
    <property type="entry name" value="Tripeptidyl-peptidase_I"/>
</dbReference>
<dbReference type="EMBL" id="JAUJFL010000006">
    <property type="protein sequence ID" value="KAK2601110.1"/>
    <property type="molecule type" value="Genomic_DNA"/>
</dbReference>
<dbReference type="SUPFAM" id="SSF54897">
    <property type="entry name" value="Protease propeptides/inhibitors"/>
    <property type="match status" value="1"/>
</dbReference>
<dbReference type="GO" id="GO:0008240">
    <property type="term" value="F:tripeptidyl-peptidase activity"/>
    <property type="evidence" value="ECO:0007669"/>
    <property type="project" value="UniProtKB-EC"/>
</dbReference>
<feature type="domain" description="Peptidase S53" evidence="18">
    <location>
        <begin position="916"/>
        <end position="1320"/>
    </location>
</feature>
<dbReference type="InterPro" id="IPR015366">
    <property type="entry name" value="S53_propep"/>
</dbReference>
<evidence type="ECO:0000256" key="13">
    <source>
        <dbReference type="ARBA" id="ARBA00023145"/>
    </source>
</evidence>
<keyword evidence="12" id="KW-0843">Virulence</keyword>
<dbReference type="Gene3D" id="3.40.50.200">
    <property type="entry name" value="Peptidase S8/S53 domain"/>
    <property type="match status" value="1"/>
</dbReference>
<keyword evidence="6 16" id="KW-0645">Protease</keyword>
<dbReference type="SUPFAM" id="SSF52743">
    <property type="entry name" value="Subtilisin-like"/>
    <property type="match status" value="1"/>
</dbReference>
<dbReference type="EC" id="3.4.14.10" evidence="4"/>
<proteinExistence type="predicted"/>
<dbReference type="PANTHER" id="PTHR14218:SF19">
    <property type="entry name" value="SERINE PROTEASE AORO, PUTATIVE (AFU_ORTHOLOGUE AFUA_6G10250)-RELATED"/>
    <property type="match status" value="1"/>
</dbReference>
<evidence type="ECO:0000256" key="11">
    <source>
        <dbReference type="ARBA" id="ARBA00022837"/>
    </source>
</evidence>
<evidence type="ECO:0000256" key="2">
    <source>
        <dbReference type="ARBA" id="ARBA00002451"/>
    </source>
</evidence>
<evidence type="ECO:0000313" key="19">
    <source>
        <dbReference type="EMBL" id="KAK2601110.1"/>
    </source>
</evidence>
<feature type="region of interest" description="Disordered" evidence="17">
    <location>
        <begin position="481"/>
        <end position="515"/>
    </location>
</feature>
<evidence type="ECO:0000256" key="10">
    <source>
        <dbReference type="ARBA" id="ARBA00022825"/>
    </source>
</evidence>
<feature type="binding site" evidence="16">
    <location>
        <position position="1298"/>
    </location>
    <ligand>
        <name>Ca(2+)</name>
        <dbReference type="ChEBI" id="CHEBI:29108"/>
    </ligand>
</feature>
<protein>
    <recommendedName>
        <fullName evidence="4">tripeptidyl-peptidase II</fullName>
        <ecNumber evidence="4">3.4.14.10</ecNumber>
    </recommendedName>
</protein>
<evidence type="ECO:0000256" key="9">
    <source>
        <dbReference type="ARBA" id="ARBA00022801"/>
    </source>
</evidence>
<dbReference type="GO" id="GO:0006508">
    <property type="term" value="P:proteolysis"/>
    <property type="evidence" value="ECO:0007669"/>
    <property type="project" value="UniProtKB-KW"/>
</dbReference>
<dbReference type="Pfam" id="PF09286">
    <property type="entry name" value="Pro-kuma_activ"/>
    <property type="match status" value="1"/>
</dbReference>
<dbReference type="CDD" id="cd04056">
    <property type="entry name" value="Peptidases_S53"/>
    <property type="match status" value="1"/>
</dbReference>
<keyword evidence="14" id="KW-0325">Glycoprotein</keyword>
<evidence type="ECO:0000256" key="5">
    <source>
        <dbReference type="ARBA" id="ARBA00022525"/>
    </source>
</evidence>
<evidence type="ECO:0000256" key="4">
    <source>
        <dbReference type="ARBA" id="ARBA00012462"/>
    </source>
</evidence>
<evidence type="ECO:0000256" key="16">
    <source>
        <dbReference type="PROSITE-ProRule" id="PRU01032"/>
    </source>
</evidence>
<dbReference type="PROSITE" id="PS51695">
    <property type="entry name" value="SEDOLISIN"/>
    <property type="match status" value="1"/>
</dbReference>